<evidence type="ECO:0000256" key="1">
    <source>
        <dbReference type="ARBA" id="ARBA00005641"/>
    </source>
</evidence>
<dbReference type="InterPro" id="IPR017853">
    <property type="entry name" value="GH"/>
</dbReference>
<dbReference type="InterPro" id="IPR008979">
    <property type="entry name" value="Galactose-bd-like_sf"/>
</dbReference>
<proteinExistence type="inferred from homology"/>
<dbReference type="Pfam" id="PF03422">
    <property type="entry name" value="CBM_6"/>
    <property type="match status" value="2"/>
</dbReference>
<evidence type="ECO:0000256" key="4">
    <source>
        <dbReference type="ARBA" id="ARBA00023001"/>
    </source>
</evidence>
<dbReference type="Gene3D" id="2.60.120.260">
    <property type="entry name" value="Galactose-binding domain-like"/>
    <property type="match status" value="2"/>
</dbReference>
<feature type="domain" description="CBM6" evidence="9">
    <location>
        <begin position="700"/>
        <end position="825"/>
    </location>
</feature>
<keyword evidence="6" id="KW-0326">Glycosidase</keyword>
<dbReference type="Gene3D" id="3.20.20.80">
    <property type="entry name" value="Glycosidases"/>
    <property type="match status" value="1"/>
</dbReference>
<organism evidence="10 11">
    <name type="scientific">Fulvivirga sediminis</name>
    <dbReference type="NCBI Taxonomy" id="2803949"/>
    <lineage>
        <taxon>Bacteria</taxon>
        <taxon>Pseudomonadati</taxon>
        <taxon>Bacteroidota</taxon>
        <taxon>Cytophagia</taxon>
        <taxon>Cytophagales</taxon>
        <taxon>Fulvivirgaceae</taxon>
        <taxon>Fulvivirga</taxon>
    </lineage>
</organism>
<feature type="domain" description="CBM6" evidence="9">
    <location>
        <begin position="444"/>
        <end position="582"/>
    </location>
</feature>
<dbReference type="Proteomes" id="UP000659388">
    <property type="component" value="Unassembled WGS sequence"/>
</dbReference>
<dbReference type="GO" id="GO:0008422">
    <property type="term" value="F:beta-glucosidase activity"/>
    <property type="evidence" value="ECO:0007669"/>
    <property type="project" value="TreeGrafter"/>
</dbReference>
<dbReference type="Pfam" id="PF18962">
    <property type="entry name" value="Por_Secre_tail"/>
    <property type="match status" value="1"/>
</dbReference>
<dbReference type="Pfam" id="PF00150">
    <property type="entry name" value="Cellulase"/>
    <property type="match status" value="1"/>
</dbReference>
<dbReference type="GO" id="GO:0030246">
    <property type="term" value="F:carbohydrate binding"/>
    <property type="evidence" value="ECO:0007669"/>
    <property type="project" value="InterPro"/>
</dbReference>
<keyword evidence="7" id="KW-0624">Polysaccharide degradation</keyword>
<sequence length="920" mass="103930">MKKQIILCCSILSTLFFYDAGAQGFLKAHEGRIIDSGSGEEVLWRGMGLGGWMLQEGYMLETGGPQFELQKRITELIGEEKKDEFYDAWLENHMQEIDVDSLSSWGFNMIRLPMHYNLFTPPIQEEKAGEITWLDKGFELTDNLLQWCKTHNVYLILDLHATPGGQGENADINDYDPSKPSLWESEANKEKMVALWRKLAERYANEPMIAAYDIINEPNWGFQDHEGDPNGCSESANTDLWDLQKRVTEAIREVDQKHIVIIEGNCWGNNYAGLPELWDDNMVVSYHKYWNANDVGAIQGMLNMRNERNVPIWLGETGENSNTWFTNAVQLFEENDMGWSWWPLKKTGGNNPLKIEKGEGYQHVIDYWNGSAEKPTQEEAYQGLMQFAENTKLENCEYRKDVVDALIRQPHTNETKPFTSHVLASDEPLLVYAVDYDLGKNGYAYFDNDATNTSGNSGGASWNNGGQYRNDGVDIEGCSDELTNGYNVGWTEPNEWLQYTIDVEEEGSYQISLRVASPSGLGRVILFANDVKISEQITMPNTGDYQAWSTITVEGIHLNQGEQKIKLLIEEGDFNFNYLQLEGPFEVNEQPKVLEKKAIHQKKRIGLIFNQSFVDMPEKNGFTATVNGQPAAIESVKLNEQAHQVVNIYMEDEIHYEDEILISYDGNSLETTEGIVLAPIKDLAIDIFLDNDRLPLSIPGKIEVEDYFVNNGFEWEEAEDEGGGLNLSYTDAGDYLDFAVDVAEGGYYEVEYRVSSQDEGGTVALLTLDDEGAENEVSKTSFEKTGGWQTWITVNGSVANLPKGFQYIRLKAISSLFNVNWIRLNYIGASLPVTTGVEEEAALVYKVYPNPTEGVINIRFSDAVGEKEISLRDYSGKVLMVQKVQQGLEQIEIKEPLAAGLYFITVTTSHKSYTEKIIIR</sequence>
<comment type="caution">
    <text evidence="10">The sequence shown here is derived from an EMBL/GenBank/DDBJ whole genome shotgun (WGS) entry which is preliminary data.</text>
</comment>
<dbReference type="PANTHER" id="PTHR31297:SF41">
    <property type="entry name" value="ENDOGLUCANASE, PUTATIVE (AFU_ORTHOLOGUE AFUA_5G01830)-RELATED"/>
    <property type="match status" value="1"/>
</dbReference>
<comment type="similarity">
    <text evidence="1">Belongs to the glycosyl hydrolase 5 (cellulase A) family.</text>
</comment>
<dbReference type="NCBIfam" id="TIGR04183">
    <property type="entry name" value="Por_Secre_tail"/>
    <property type="match status" value="1"/>
</dbReference>
<dbReference type="InterPro" id="IPR001547">
    <property type="entry name" value="Glyco_hydro_5"/>
</dbReference>
<dbReference type="AlphaFoldDB" id="A0A937FE22"/>
<dbReference type="GO" id="GO:0005576">
    <property type="term" value="C:extracellular region"/>
    <property type="evidence" value="ECO:0007669"/>
    <property type="project" value="TreeGrafter"/>
</dbReference>
<keyword evidence="11" id="KW-1185">Reference proteome</keyword>
<dbReference type="GO" id="GO:0030245">
    <property type="term" value="P:cellulose catabolic process"/>
    <property type="evidence" value="ECO:0007669"/>
    <property type="project" value="UniProtKB-KW"/>
</dbReference>
<evidence type="ECO:0000256" key="6">
    <source>
        <dbReference type="ARBA" id="ARBA00023295"/>
    </source>
</evidence>
<name>A0A937FE22_9BACT</name>
<evidence type="ECO:0000256" key="5">
    <source>
        <dbReference type="ARBA" id="ARBA00023277"/>
    </source>
</evidence>
<accession>A0A937FE22</accession>
<protein>
    <submittedName>
        <fullName evidence="10">Carbohydrate-binding protein</fullName>
    </submittedName>
</protein>
<evidence type="ECO:0000256" key="2">
    <source>
        <dbReference type="ARBA" id="ARBA00022729"/>
    </source>
</evidence>
<keyword evidence="5" id="KW-0119">Carbohydrate metabolism</keyword>
<dbReference type="InterPro" id="IPR006584">
    <property type="entry name" value="Cellulose-bd_IV"/>
</dbReference>
<dbReference type="CDD" id="cd04080">
    <property type="entry name" value="CBM6_cellulase-like"/>
    <property type="match status" value="2"/>
</dbReference>
<evidence type="ECO:0000256" key="7">
    <source>
        <dbReference type="ARBA" id="ARBA00023326"/>
    </source>
</evidence>
<feature type="signal peptide" evidence="8">
    <location>
        <begin position="1"/>
        <end position="22"/>
    </location>
</feature>
<keyword evidence="2 8" id="KW-0732">Signal</keyword>
<dbReference type="EMBL" id="JAESIY010000015">
    <property type="protein sequence ID" value="MBL3658698.1"/>
    <property type="molecule type" value="Genomic_DNA"/>
</dbReference>
<evidence type="ECO:0000256" key="3">
    <source>
        <dbReference type="ARBA" id="ARBA00022801"/>
    </source>
</evidence>
<evidence type="ECO:0000313" key="11">
    <source>
        <dbReference type="Proteomes" id="UP000659388"/>
    </source>
</evidence>
<dbReference type="SUPFAM" id="SSF51445">
    <property type="entry name" value="(Trans)glycosidases"/>
    <property type="match status" value="1"/>
</dbReference>
<dbReference type="InterPro" id="IPR050386">
    <property type="entry name" value="Glycosyl_hydrolase_5"/>
</dbReference>
<feature type="chain" id="PRO_5037612135" evidence="8">
    <location>
        <begin position="23"/>
        <end position="920"/>
    </location>
</feature>
<dbReference type="RefSeq" id="WP_202246491.1">
    <property type="nucleotide sequence ID" value="NZ_JAESIY010000015.1"/>
</dbReference>
<dbReference type="InterPro" id="IPR005084">
    <property type="entry name" value="CBM6"/>
</dbReference>
<dbReference type="GO" id="GO:0009986">
    <property type="term" value="C:cell surface"/>
    <property type="evidence" value="ECO:0007669"/>
    <property type="project" value="TreeGrafter"/>
</dbReference>
<gene>
    <name evidence="10" type="ORF">JL102_21285</name>
</gene>
<dbReference type="InterPro" id="IPR026444">
    <property type="entry name" value="Secre_tail"/>
</dbReference>
<dbReference type="PANTHER" id="PTHR31297">
    <property type="entry name" value="GLUCAN ENDO-1,6-BETA-GLUCOSIDASE B"/>
    <property type="match status" value="1"/>
</dbReference>
<keyword evidence="3" id="KW-0378">Hydrolase</keyword>
<evidence type="ECO:0000259" key="9">
    <source>
        <dbReference type="PROSITE" id="PS51175"/>
    </source>
</evidence>
<reference evidence="10" key="1">
    <citation type="submission" date="2021-01" db="EMBL/GenBank/DDBJ databases">
        <title>Fulvivirga kasyanovii gen. nov., sp nov., a novel member of the phylum Bacteroidetes isolated from seawater in a mussel farm.</title>
        <authorList>
            <person name="Zhao L.-H."/>
            <person name="Wang Z.-J."/>
        </authorList>
    </citation>
    <scope>NUCLEOTIDE SEQUENCE</scope>
    <source>
        <strain evidence="10">2943</strain>
    </source>
</reference>
<dbReference type="SUPFAM" id="SSF49785">
    <property type="entry name" value="Galactose-binding domain-like"/>
    <property type="match status" value="2"/>
</dbReference>
<dbReference type="SMART" id="SM00606">
    <property type="entry name" value="CBD_IV"/>
    <property type="match status" value="2"/>
</dbReference>
<dbReference type="PROSITE" id="PS51175">
    <property type="entry name" value="CBM6"/>
    <property type="match status" value="2"/>
</dbReference>
<keyword evidence="4" id="KW-0136">Cellulose degradation</keyword>
<evidence type="ECO:0000313" key="10">
    <source>
        <dbReference type="EMBL" id="MBL3658698.1"/>
    </source>
</evidence>
<evidence type="ECO:0000256" key="8">
    <source>
        <dbReference type="SAM" id="SignalP"/>
    </source>
</evidence>